<dbReference type="EMBL" id="JAEACU010000002">
    <property type="protein sequence ID" value="KAH7541814.1"/>
    <property type="molecule type" value="Genomic_DNA"/>
</dbReference>
<feature type="region of interest" description="Disordered" evidence="1">
    <location>
        <begin position="52"/>
        <end position="81"/>
    </location>
</feature>
<dbReference type="AlphaFoldDB" id="A0A978VSL9"/>
<feature type="region of interest" description="Disordered" evidence="1">
    <location>
        <begin position="1"/>
        <end position="22"/>
    </location>
</feature>
<comment type="caution">
    <text evidence="2">The sequence shown here is derived from an EMBL/GenBank/DDBJ whole genome shotgun (WGS) entry which is preliminary data.</text>
</comment>
<gene>
    <name evidence="2" type="ORF">FEM48_Zijuj02G0007500</name>
</gene>
<accession>A0A978VSL9</accession>
<name>A0A978VSL9_ZIZJJ</name>
<evidence type="ECO:0000313" key="3">
    <source>
        <dbReference type="Proteomes" id="UP000813462"/>
    </source>
</evidence>
<proteinExistence type="predicted"/>
<evidence type="ECO:0000313" key="2">
    <source>
        <dbReference type="EMBL" id="KAH7541814.1"/>
    </source>
</evidence>
<feature type="compositionally biased region" description="Basic and acidic residues" evidence="1">
    <location>
        <begin position="54"/>
        <end position="81"/>
    </location>
</feature>
<dbReference type="Proteomes" id="UP000813462">
    <property type="component" value="Unassembled WGS sequence"/>
</dbReference>
<reference evidence="2" key="1">
    <citation type="journal article" date="2021" name="Front. Plant Sci.">
        <title>Chromosome-Scale Genome Assembly for Chinese Sour Jujube and Insights Into Its Genome Evolution and Domestication Signature.</title>
        <authorList>
            <person name="Shen L.-Y."/>
            <person name="Luo H."/>
            <person name="Wang X.-L."/>
            <person name="Wang X.-M."/>
            <person name="Qiu X.-J."/>
            <person name="Liu H."/>
            <person name="Zhou S.-S."/>
            <person name="Jia K.-H."/>
            <person name="Nie S."/>
            <person name="Bao Y.-T."/>
            <person name="Zhang R.-G."/>
            <person name="Yun Q.-Z."/>
            <person name="Chai Y.-H."/>
            <person name="Lu J.-Y."/>
            <person name="Li Y."/>
            <person name="Zhao S.-W."/>
            <person name="Mao J.-F."/>
            <person name="Jia S.-G."/>
            <person name="Mao Y.-M."/>
        </authorList>
    </citation>
    <scope>NUCLEOTIDE SEQUENCE</scope>
    <source>
        <strain evidence="2">AT0</strain>
        <tissue evidence="2">Leaf</tissue>
    </source>
</reference>
<protein>
    <submittedName>
        <fullName evidence="2">Uncharacterized protein</fullName>
    </submittedName>
</protein>
<organism evidence="2 3">
    <name type="scientific">Ziziphus jujuba var. spinosa</name>
    <dbReference type="NCBI Taxonomy" id="714518"/>
    <lineage>
        <taxon>Eukaryota</taxon>
        <taxon>Viridiplantae</taxon>
        <taxon>Streptophyta</taxon>
        <taxon>Embryophyta</taxon>
        <taxon>Tracheophyta</taxon>
        <taxon>Spermatophyta</taxon>
        <taxon>Magnoliopsida</taxon>
        <taxon>eudicotyledons</taxon>
        <taxon>Gunneridae</taxon>
        <taxon>Pentapetalae</taxon>
        <taxon>rosids</taxon>
        <taxon>fabids</taxon>
        <taxon>Rosales</taxon>
        <taxon>Rhamnaceae</taxon>
        <taxon>Paliureae</taxon>
        <taxon>Ziziphus</taxon>
    </lineage>
</organism>
<evidence type="ECO:0000256" key="1">
    <source>
        <dbReference type="SAM" id="MobiDB-lite"/>
    </source>
</evidence>
<sequence>MRQKQREDDQEGLLRMDANDEKGVLGTLDDELGATDNVQVVLDGEGLQGMDDDIAVKEIDRKQREDDQEGLPRMDGDDEKGVPAGILDDELGAADNSQVVLDDEGLQGMKDDIAVNELDQVVTYEATPDEIDVVEILPSIQLSYDPIENSVPRILIVVQGHCYALGGLQVWFWELSMRVLDSVAPEQLNPKNLKGADSRYRERAPSVALIQDKSSLKPGWR</sequence>